<evidence type="ECO:0000256" key="8">
    <source>
        <dbReference type="ARBA" id="ARBA00022898"/>
    </source>
</evidence>
<dbReference type="PANTHER" id="PTHR48078">
    <property type="entry name" value="THREONINE DEHYDRATASE, MITOCHONDRIAL-RELATED"/>
    <property type="match status" value="1"/>
</dbReference>
<protein>
    <recommendedName>
        <fullName evidence="5">L-serine ammonia-lyase</fullName>
        <ecNumber evidence="5">4.3.1.17</ecNumber>
    </recommendedName>
    <alternativeName>
        <fullName evidence="10">L-serine deaminase</fullName>
    </alternativeName>
    <alternativeName>
        <fullName evidence="11">L-threonine dehydratase</fullName>
    </alternativeName>
</protein>
<comment type="cofactor">
    <cofactor evidence="1">
        <name>pyridoxal 5'-phosphate</name>
        <dbReference type="ChEBI" id="CHEBI:597326"/>
    </cofactor>
</comment>
<evidence type="ECO:0000259" key="13">
    <source>
        <dbReference type="Pfam" id="PF00291"/>
    </source>
</evidence>
<keyword evidence="6" id="KW-0312">Gluconeogenesis</keyword>
<dbReference type="GO" id="GO:0006565">
    <property type="term" value="P:L-serine catabolic process"/>
    <property type="evidence" value="ECO:0007669"/>
    <property type="project" value="TreeGrafter"/>
</dbReference>
<sequence>MAESVQLHIATPLLESIPLTKRAGFPVFVKCENAQPSGSFKIRGIGHRCRKAVLSGCKHIISSSGGNAGYAAAYAARQLGVKATIVVPETTAQNVRNRMSDAGAQVIVHGKVWDEANDRAQDMIAKDKEAIGIHPFDHPDVWAGHATLVEELANELPQKPDLIITSVGGGGLLCGIAEGLDRVGWQDVPVLAMETVGADCFNKSVEAGKSVTLPAITSVAKCLGALTPAAKCMECIKDHKIYSEVIPDKEAIRACLMLLDDHCILVEPACGAALAGIYARVIHRLQEEKKLQSDLKCVVAIVCGGYSISLEELLKFKKDFNL</sequence>
<keyword evidence="8" id="KW-0663">Pyridoxal phosphate</keyword>
<evidence type="ECO:0000256" key="12">
    <source>
        <dbReference type="ARBA" id="ARBA00049406"/>
    </source>
</evidence>
<dbReference type="Gene3D" id="3.40.50.1100">
    <property type="match status" value="2"/>
</dbReference>
<dbReference type="PROSITE" id="PS00165">
    <property type="entry name" value="DEHYDRATASE_SER_THR"/>
    <property type="match status" value="1"/>
</dbReference>
<name>A0A2G8KUH8_STIJA</name>
<comment type="subcellular location">
    <subcellularLocation>
        <location evidence="2">Cytoplasm</location>
    </subcellularLocation>
</comment>
<evidence type="ECO:0000256" key="1">
    <source>
        <dbReference type="ARBA" id="ARBA00001933"/>
    </source>
</evidence>
<dbReference type="FunFam" id="3.40.50.1100:FF:000040">
    <property type="entry name" value="L-serine dehydratase, putative"/>
    <property type="match status" value="1"/>
</dbReference>
<evidence type="ECO:0000256" key="9">
    <source>
        <dbReference type="ARBA" id="ARBA00023239"/>
    </source>
</evidence>
<evidence type="ECO:0000256" key="4">
    <source>
        <dbReference type="ARBA" id="ARBA00010869"/>
    </source>
</evidence>
<dbReference type="InterPro" id="IPR050147">
    <property type="entry name" value="Ser/Thr_Dehydratase"/>
</dbReference>
<organism evidence="14 15">
    <name type="scientific">Stichopus japonicus</name>
    <name type="common">Sea cucumber</name>
    <dbReference type="NCBI Taxonomy" id="307972"/>
    <lineage>
        <taxon>Eukaryota</taxon>
        <taxon>Metazoa</taxon>
        <taxon>Echinodermata</taxon>
        <taxon>Eleutherozoa</taxon>
        <taxon>Echinozoa</taxon>
        <taxon>Holothuroidea</taxon>
        <taxon>Aspidochirotacea</taxon>
        <taxon>Aspidochirotida</taxon>
        <taxon>Stichopodidae</taxon>
        <taxon>Apostichopus</taxon>
    </lineage>
</organism>
<evidence type="ECO:0000256" key="6">
    <source>
        <dbReference type="ARBA" id="ARBA00022432"/>
    </source>
</evidence>
<evidence type="ECO:0000256" key="10">
    <source>
        <dbReference type="ARBA" id="ARBA00041766"/>
    </source>
</evidence>
<dbReference type="GO" id="GO:0009097">
    <property type="term" value="P:isoleucine biosynthetic process"/>
    <property type="evidence" value="ECO:0007669"/>
    <property type="project" value="TreeGrafter"/>
</dbReference>
<dbReference type="OrthoDB" id="7773036at2759"/>
<comment type="catalytic activity">
    <reaction evidence="12">
        <text>L-serine = pyruvate + NH4(+)</text>
        <dbReference type="Rhea" id="RHEA:19169"/>
        <dbReference type="ChEBI" id="CHEBI:15361"/>
        <dbReference type="ChEBI" id="CHEBI:28938"/>
        <dbReference type="ChEBI" id="CHEBI:33384"/>
        <dbReference type="EC" id="4.3.1.17"/>
    </reaction>
</comment>
<dbReference type="Pfam" id="PF00291">
    <property type="entry name" value="PALP"/>
    <property type="match status" value="1"/>
</dbReference>
<dbReference type="InterPro" id="IPR000634">
    <property type="entry name" value="Ser/Thr_deHydtase_PyrdxlP-BS"/>
</dbReference>
<keyword evidence="7" id="KW-0963">Cytoplasm</keyword>
<dbReference type="STRING" id="307972.A0A2G8KUH8"/>
<evidence type="ECO:0000256" key="2">
    <source>
        <dbReference type="ARBA" id="ARBA00004496"/>
    </source>
</evidence>
<dbReference type="GO" id="GO:0003941">
    <property type="term" value="F:L-serine ammonia-lyase activity"/>
    <property type="evidence" value="ECO:0007669"/>
    <property type="project" value="UniProtKB-EC"/>
</dbReference>
<keyword evidence="15" id="KW-1185">Reference proteome</keyword>
<dbReference type="GO" id="GO:0004794">
    <property type="term" value="F:threonine deaminase activity"/>
    <property type="evidence" value="ECO:0007669"/>
    <property type="project" value="TreeGrafter"/>
</dbReference>
<dbReference type="GO" id="GO:0006094">
    <property type="term" value="P:gluconeogenesis"/>
    <property type="evidence" value="ECO:0007669"/>
    <property type="project" value="UniProtKB-KW"/>
</dbReference>
<gene>
    <name evidence="14" type="ORF">BSL78_11467</name>
</gene>
<dbReference type="InterPro" id="IPR036052">
    <property type="entry name" value="TrpB-like_PALP_sf"/>
</dbReference>
<evidence type="ECO:0000256" key="5">
    <source>
        <dbReference type="ARBA" id="ARBA00012093"/>
    </source>
</evidence>
<keyword evidence="9" id="KW-0456">Lyase</keyword>
<dbReference type="Proteomes" id="UP000230750">
    <property type="component" value="Unassembled WGS sequence"/>
</dbReference>
<evidence type="ECO:0000256" key="3">
    <source>
        <dbReference type="ARBA" id="ARBA00004742"/>
    </source>
</evidence>
<reference evidence="14 15" key="1">
    <citation type="journal article" date="2017" name="PLoS Biol.">
        <title>The sea cucumber genome provides insights into morphological evolution and visceral regeneration.</title>
        <authorList>
            <person name="Zhang X."/>
            <person name="Sun L."/>
            <person name="Yuan J."/>
            <person name="Sun Y."/>
            <person name="Gao Y."/>
            <person name="Zhang L."/>
            <person name="Li S."/>
            <person name="Dai H."/>
            <person name="Hamel J.F."/>
            <person name="Liu C."/>
            <person name="Yu Y."/>
            <person name="Liu S."/>
            <person name="Lin W."/>
            <person name="Guo K."/>
            <person name="Jin S."/>
            <person name="Xu P."/>
            <person name="Storey K.B."/>
            <person name="Huan P."/>
            <person name="Zhang T."/>
            <person name="Zhou Y."/>
            <person name="Zhang J."/>
            <person name="Lin C."/>
            <person name="Li X."/>
            <person name="Xing L."/>
            <person name="Huo D."/>
            <person name="Sun M."/>
            <person name="Wang L."/>
            <person name="Mercier A."/>
            <person name="Li F."/>
            <person name="Yang H."/>
            <person name="Xiang J."/>
        </authorList>
    </citation>
    <scope>NUCLEOTIDE SEQUENCE [LARGE SCALE GENOMIC DNA]</scope>
    <source>
        <strain evidence="14">Shaxun</strain>
        <tissue evidence="14">Muscle</tissue>
    </source>
</reference>
<proteinExistence type="inferred from homology"/>
<comment type="caution">
    <text evidence="14">The sequence shown here is derived from an EMBL/GenBank/DDBJ whole genome shotgun (WGS) entry which is preliminary data.</text>
</comment>
<dbReference type="GO" id="GO:0006567">
    <property type="term" value="P:L-threonine catabolic process"/>
    <property type="evidence" value="ECO:0007669"/>
    <property type="project" value="TreeGrafter"/>
</dbReference>
<dbReference type="SUPFAM" id="SSF53686">
    <property type="entry name" value="Tryptophan synthase beta subunit-like PLP-dependent enzymes"/>
    <property type="match status" value="1"/>
</dbReference>
<dbReference type="AlphaFoldDB" id="A0A2G8KUH8"/>
<dbReference type="EC" id="4.3.1.17" evidence="5"/>
<dbReference type="PANTHER" id="PTHR48078:SF2">
    <property type="entry name" value="CATABOLIC L-SERINE_THREONINE DEHYDRATASE"/>
    <property type="match status" value="1"/>
</dbReference>
<evidence type="ECO:0000256" key="7">
    <source>
        <dbReference type="ARBA" id="ARBA00022490"/>
    </source>
</evidence>
<dbReference type="GO" id="GO:0030170">
    <property type="term" value="F:pyridoxal phosphate binding"/>
    <property type="evidence" value="ECO:0007669"/>
    <property type="project" value="InterPro"/>
</dbReference>
<feature type="domain" description="Tryptophan synthase beta chain-like PALP" evidence="13">
    <location>
        <begin position="9"/>
        <end position="304"/>
    </location>
</feature>
<accession>A0A2G8KUH8</accession>
<evidence type="ECO:0000313" key="15">
    <source>
        <dbReference type="Proteomes" id="UP000230750"/>
    </source>
</evidence>
<dbReference type="GO" id="GO:0005737">
    <property type="term" value="C:cytoplasm"/>
    <property type="evidence" value="ECO:0007669"/>
    <property type="project" value="UniProtKB-SubCell"/>
</dbReference>
<comment type="pathway">
    <text evidence="3">Carbohydrate biosynthesis; gluconeogenesis.</text>
</comment>
<comment type="similarity">
    <text evidence="4">Belongs to the serine/threonine dehydratase family.</text>
</comment>
<evidence type="ECO:0000313" key="14">
    <source>
        <dbReference type="EMBL" id="PIK51657.1"/>
    </source>
</evidence>
<evidence type="ECO:0000256" key="11">
    <source>
        <dbReference type="ARBA" id="ARBA00042605"/>
    </source>
</evidence>
<dbReference type="InterPro" id="IPR001926">
    <property type="entry name" value="TrpB-like_PALP"/>
</dbReference>
<dbReference type="EMBL" id="MRZV01000362">
    <property type="protein sequence ID" value="PIK51657.1"/>
    <property type="molecule type" value="Genomic_DNA"/>
</dbReference>